<accession>S0EUR2</accession>
<gene>
    <name evidence="1" type="ORF">CCALI_01621</name>
</gene>
<dbReference type="EMBL" id="HF951689">
    <property type="protein sequence ID" value="CCW35437.1"/>
    <property type="molecule type" value="Genomic_DNA"/>
</dbReference>
<evidence type="ECO:0000313" key="2">
    <source>
        <dbReference type="Proteomes" id="UP000014227"/>
    </source>
</evidence>
<dbReference type="KEGG" id="ccz:CCALI_01621"/>
<sequence>MQLRTLWVHQGTALLALLLQGSLVLQKAVAAQIPNHEDEPPPDLVEKMSSWLSKQRCIDWNDLQAFGKLTDAQVDLLWYQRVNENLHADIPDLQKGREPSLHPVWNRWALRLLASLTPQQRQQAKSPAGLSINGLTQEQRTLFELVANTGVDVHALPQSKDKRPVLYLQENRWPNGALRSLQLHTVDLEPYCHETFVTLLLNSTAQGGYSGPVH</sequence>
<proteinExistence type="predicted"/>
<organism evidence="1 2">
    <name type="scientific">Chthonomonas calidirosea (strain DSM 23976 / ICMP 18418 / T49)</name>
    <dbReference type="NCBI Taxonomy" id="1303518"/>
    <lineage>
        <taxon>Bacteria</taxon>
        <taxon>Bacillati</taxon>
        <taxon>Armatimonadota</taxon>
        <taxon>Chthonomonadia</taxon>
        <taxon>Chthonomonadales</taxon>
        <taxon>Chthonomonadaceae</taxon>
        <taxon>Chthonomonas</taxon>
    </lineage>
</organism>
<dbReference type="AlphaFoldDB" id="S0EUR2"/>
<evidence type="ECO:0000313" key="1">
    <source>
        <dbReference type="EMBL" id="CCW35437.1"/>
    </source>
</evidence>
<reference evidence="2" key="1">
    <citation type="submission" date="2013-03" db="EMBL/GenBank/DDBJ databases">
        <title>Genome sequence of Chthonomonas calidirosea, the first sequenced genome from the Armatimonadetes phylum (formally candidate division OP10).</title>
        <authorList>
            <person name="Lee K.C.Y."/>
            <person name="Morgan X.C."/>
            <person name="Dunfield P.F."/>
            <person name="Tamas I."/>
            <person name="Houghton K.M."/>
            <person name="Vyssotski M."/>
            <person name="Ryan J.L.J."/>
            <person name="Lagutin K."/>
            <person name="McDonald I.R."/>
            <person name="Stott M.B."/>
        </authorList>
    </citation>
    <scope>NUCLEOTIDE SEQUENCE [LARGE SCALE GENOMIC DNA]</scope>
    <source>
        <strain evidence="2">DSM 23976 / ICMP 18418 / T49</strain>
    </source>
</reference>
<dbReference type="Proteomes" id="UP000014227">
    <property type="component" value="Chromosome I"/>
</dbReference>
<dbReference type="InParanoid" id="S0EUR2"/>
<dbReference type="RefSeq" id="WP_016482970.1">
    <property type="nucleotide sequence ID" value="NC_021487.1"/>
</dbReference>
<name>S0EUR2_CHTCT</name>
<dbReference type="STRING" id="454171.CP488_02474"/>
<keyword evidence="2" id="KW-1185">Reference proteome</keyword>
<dbReference type="PATRIC" id="fig|1303518.3.peg.1665"/>
<protein>
    <submittedName>
        <fullName evidence="1">Uncharacterized protein</fullName>
    </submittedName>
</protein>
<dbReference type="HOGENOM" id="CLU_1286930_0_0_0"/>